<sequence length="251" mass="24811">MSASPDDRFAGLVGASSRGWKPEDNLDDLVPGNRPVPTRVVIVAVVAVVVVAVVGLIIFTALKQSPGSGEAAAGDGGAAGGTDGGPPVATGVGSPETSPAGDVTVHVAGEVKKPGVLTLPAGSRITDAVQAAGGLTKDADPSALNLAQPLNDGEQIKVPKVGEPEGSEEAPGSTSGASGETSGGSTGGGKINVNTASEKELQELPGVGPATSEAIVKHREENGRFESVEQLEDVPGIGPAILERLTPLVTV</sequence>
<feature type="compositionally biased region" description="Low complexity" evidence="1">
    <location>
        <begin position="169"/>
        <end position="180"/>
    </location>
</feature>
<keyword evidence="2" id="KW-0812">Transmembrane</keyword>
<dbReference type="RefSeq" id="WP_204515880.1">
    <property type="nucleotide sequence ID" value="NZ_JAFBCP010000001.1"/>
</dbReference>
<dbReference type="Pfam" id="PF10531">
    <property type="entry name" value="SLBB"/>
    <property type="match status" value="1"/>
</dbReference>
<feature type="compositionally biased region" description="Basic and acidic residues" evidence="1">
    <location>
        <begin position="154"/>
        <end position="163"/>
    </location>
</feature>
<reference evidence="4 5" key="1">
    <citation type="submission" date="2021-01" db="EMBL/GenBank/DDBJ databases">
        <title>Sequencing the genomes of 1000 actinobacteria strains.</title>
        <authorList>
            <person name="Klenk H.-P."/>
        </authorList>
    </citation>
    <scope>NUCLEOTIDE SEQUENCE [LARGE SCALE GENOMIC DNA]</scope>
    <source>
        <strain evidence="4 5">DSM 13657</strain>
    </source>
</reference>
<dbReference type="SMART" id="SM00278">
    <property type="entry name" value="HhH1"/>
    <property type="match status" value="2"/>
</dbReference>
<evidence type="ECO:0000313" key="4">
    <source>
        <dbReference type="EMBL" id="MBM7817345.1"/>
    </source>
</evidence>
<gene>
    <name evidence="4" type="ORF">JOE56_002039</name>
</gene>
<dbReference type="EMBL" id="JAFBCP010000001">
    <property type="protein sequence ID" value="MBM7817345.1"/>
    <property type="molecule type" value="Genomic_DNA"/>
</dbReference>
<feature type="compositionally biased region" description="Gly residues" evidence="1">
    <location>
        <begin position="74"/>
        <end position="84"/>
    </location>
</feature>
<dbReference type="Proteomes" id="UP000809290">
    <property type="component" value="Unassembled WGS sequence"/>
</dbReference>
<evidence type="ECO:0000256" key="2">
    <source>
        <dbReference type="SAM" id="Phobius"/>
    </source>
</evidence>
<dbReference type="InterPro" id="IPR019554">
    <property type="entry name" value="Soluble_ligand-bd"/>
</dbReference>
<evidence type="ECO:0000256" key="1">
    <source>
        <dbReference type="SAM" id="MobiDB-lite"/>
    </source>
</evidence>
<dbReference type="InterPro" id="IPR003583">
    <property type="entry name" value="Hlx-hairpin-Hlx_DNA-bd_motif"/>
</dbReference>
<dbReference type="InterPro" id="IPR010994">
    <property type="entry name" value="RuvA_2-like"/>
</dbReference>
<accession>A0ABS2SNM7</accession>
<dbReference type="PANTHER" id="PTHR21180:SF32">
    <property type="entry name" value="ENDONUCLEASE_EXONUCLEASE_PHOSPHATASE FAMILY DOMAIN-CONTAINING PROTEIN 1"/>
    <property type="match status" value="1"/>
</dbReference>
<feature type="region of interest" description="Disordered" evidence="1">
    <location>
        <begin position="1"/>
        <end position="32"/>
    </location>
</feature>
<organism evidence="4 5">
    <name type="scientific">Brevibacterium paucivorans</name>
    <dbReference type="NCBI Taxonomy" id="170994"/>
    <lineage>
        <taxon>Bacteria</taxon>
        <taxon>Bacillati</taxon>
        <taxon>Actinomycetota</taxon>
        <taxon>Actinomycetes</taxon>
        <taxon>Micrococcales</taxon>
        <taxon>Brevibacteriaceae</taxon>
        <taxon>Brevibacterium</taxon>
    </lineage>
</organism>
<keyword evidence="2" id="KW-0472">Membrane</keyword>
<feature type="domain" description="Helix-hairpin-helix DNA-binding motif class 1" evidence="3">
    <location>
        <begin position="199"/>
        <end position="218"/>
    </location>
</feature>
<dbReference type="NCBIfam" id="TIGR00426">
    <property type="entry name" value="competence protein ComEA helix-hairpin-helix repeat region"/>
    <property type="match status" value="1"/>
</dbReference>
<comment type="caution">
    <text evidence="4">The sequence shown here is derived from an EMBL/GenBank/DDBJ whole genome shotgun (WGS) entry which is preliminary data.</text>
</comment>
<dbReference type="Gene3D" id="1.10.150.320">
    <property type="entry name" value="Photosystem II 12 kDa extrinsic protein"/>
    <property type="match status" value="1"/>
</dbReference>
<dbReference type="PANTHER" id="PTHR21180">
    <property type="entry name" value="ENDONUCLEASE/EXONUCLEASE/PHOSPHATASE FAMILY DOMAIN-CONTAINING PROTEIN 1"/>
    <property type="match status" value="1"/>
</dbReference>
<proteinExistence type="predicted"/>
<evidence type="ECO:0000259" key="3">
    <source>
        <dbReference type="SMART" id="SM00278"/>
    </source>
</evidence>
<feature type="domain" description="Helix-hairpin-helix DNA-binding motif class 1" evidence="3">
    <location>
        <begin position="229"/>
        <end position="248"/>
    </location>
</feature>
<keyword evidence="2" id="KW-1133">Transmembrane helix</keyword>
<evidence type="ECO:0000313" key="5">
    <source>
        <dbReference type="Proteomes" id="UP000809290"/>
    </source>
</evidence>
<feature type="region of interest" description="Disordered" evidence="1">
    <location>
        <begin position="136"/>
        <end position="192"/>
    </location>
</feature>
<feature type="region of interest" description="Disordered" evidence="1">
    <location>
        <begin position="66"/>
        <end position="102"/>
    </location>
</feature>
<dbReference type="InterPro" id="IPR004509">
    <property type="entry name" value="Competence_ComEA_HhH"/>
</dbReference>
<dbReference type="SUPFAM" id="SSF47781">
    <property type="entry name" value="RuvA domain 2-like"/>
    <property type="match status" value="1"/>
</dbReference>
<protein>
    <submittedName>
        <fullName evidence="4">Competence protein ComEA</fullName>
    </submittedName>
</protein>
<name>A0ABS2SNM7_9MICO</name>
<feature type="transmembrane region" description="Helical" evidence="2">
    <location>
        <begin position="40"/>
        <end position="62"/>
    </location>
</feature>
<feature type="compositionally biased region" description="Gly residues" evidence="1">
    <location>
        <begin position="181"/>
        <end position="190"/>
    </location>
</feature>
<dbReference type="InterPro" id="IPR051675">
    <property type="entry name" value="Endo/Exo/Phosphatase_dom_1"/>
</dbReference>
<dbReference type="Pfam" id="PF12836">
    <property type="entry name" value="HHH_3"/>
    <property type="match status" value="1"/>
</dbReference>
<dbReference type="Gene3D" id="3.10.560.10">
    <property type="entry name" value="Outer membrane lipoprotein wza domain like"/>
    <property type="match status" value="1"/>
</dbReference>
<keyword evidence="5" id="KW-1185">Reference proteome</keyword>